<gene>
    <name evidence="2" type="ORF">GSONMT00035465001</name>
</gene>
<keyword evidence="1" id="KW-0812">Transmembrane</keyword>
<dbReference type="Proteomes" id="UP000193380">
    <property type="component" value="Unassembled WGS sequence"/>
</dbReference>
<name>A0A060WVQ3_ONCMY</name>
<reference evidence="2" key="1">
    <citation type="journal article" date="2014" name="Nat. Commun.">
        <title>The rainbow trout genome provides novel insights into evolution after whole-genome duplication in vertebrates.</title>
        <authorList>
            <person name="Berthelot C."/>
            <person name="Brunet F."/>
            <person name="Chalopin D."/>
            <person name="Juanchich A."/>
            <person name="Bernard M."/>
            <person name="Noel B."/>
            <person name="Bento P."/>
            <person name="Da Silva C."/>
            <person name="Labadie K."/>
            <person name="Alberti A."/>
            <person name="Aury J.M."/>
            <person name="Louis A."/>
            <person name="Dehais P."/>
            <person name="Bardou P."/>
            <person name="Montfort J."/>
            <person name="Klopp C."/>
            <person name="Cabau C."/>
            <person name="Gaspin C."/>
            <person name="Thorgaard G.H."/>
            <person name="Boussaha M."/>
            <person name="Quillet E."/>
            <person name="Guyomard R."/>
            <person name="Galiana D."/>
            <person name="Bobe J."/>
            <person name="Volff J.N."/>
            <person name="Genet C."/>
            <person name="Wincker P."/>
            <person name="Jaillon O."/>
            <person name="Roest Crollius H."/>
            <person name="Guiguen Y."/>
        </authorList>
    </citation>
    <scope>NUCLEOTIDE SEQUENCE [LARGE SCALE GENOMIC DNA]</scope>
</reference>
<evidence type="ECO:0000313" key="2">
    <source>
        <dbReference type="EMBL" id="CDQ71102.1"/>
    </source>
</evidence>
<organism evidence="2 3">
    <name type="scientific">Oncorhynchus mykiss</name>
    <name type="common">Rainbow trout</name>
    <name type="synonym">Salmo gairdneri</name>
    <dbReference type="NCBI Taxonomy" id="8022"/>
    <lineage>
        <taxon>Eukaryota</taxon>
        <taxon>Metazoa</taxon>
        <taxon>Chordata</taxon>
        <taxon>Craniata</taxon>
        <taxon>Vertebrata</taxon>
        <taxon>Euteleostomi</taxon>
        <taxon>Actinopterygii</taxon>
        <taxon>Neopterygii</taxon>
        <taxon>Teleostei</taxon>
        <taxon>Protacanthopterygii</taxon>
        <taxon>Salmoniformes</taxon>
        <taxon>Salmonidae</taxon>
        <taxon>Salmoninae</taxon>
        <taxon>Oncorhynchus</taxon>
    </lineage>
</organism>
<reference evidence="2" key="2">
    <citation type="submission" date="2014-03" db="EMBL/GenBank/DDBJ databases">
        <authorList>
            <person name="Genoscope - CEA"/>
        </authorList>
    </citation>
    <scope>NUCLEOTIDE SEQUENCE</scope>
</reference>
<proteinExistence type="predicted"/>
<keyword evidence="1" id="KW-1133">Transmembrane helix</keyword>
<evidence type="ECO:0008006" key="4">
    <source>
        <dbReference type="Google" id="ProtNLM"/>
    </source>
</evidence>
<evidence type="ECO:0000313" key="3">
    <source>
        <dbReference type="Proteomes" id="UP000193380"/>
    </source>
</evidence>
<dbReference type="PaxDb" id="8022-A0A060WVQ3"/>
<dbReference type="Gene3D" id="3.30.420.10">
    <property type="entry name" value="Ribonuclease H-like superfamily/Ribonuclease H"/>
    <property type="match status" value="1"/>
</dbReference>
<protein>
    <recommendedName>
        <fullName evidence="4">Transposase Tc1-like domain-containing protein</fullName>
    </recommendedName>
</protein>
<feature type="transmembrane region" description="Helical" evidence="1">
    <location>
        <begin position="75"/>
        <end position="96"/>
    </location>
</feature>
<sequence length="131" mass="15689">MAEQPQHKPKITIRNTKRRLEWCKSRRHLILEQGKRVPWDDESRFTIWQSNGRIWVWWMPGERYLPQCIVPTPKFGGGGIMVWGCFSWTILCFQLWSCSESSMTPCKIITFKCFHFFLSIKCIYVFLHQTT</sequence>
<keyword evidence="1" id="KW-0472">Membrane</keyword>
<dbReference type="GO" id="GO:0003676">
    <property type="term" value="F:nucleic acid binding"/>
    <property type="evidence" value="ECO:0007669"/>
    <property type="project" value="InterPro"/>
</dbReference>
<feature type="transmembrane region" description="Helical" evidence="1">
    <location>
        <begin position="108"/>
        <end position="127"/>
    </location>
</feature>
<dbReference type="InterPro" id="IPR036397">
    <property type="entry name" value="RNaseH_sf"/>
</dbReference>
<evidence type="ECO:0000256" key="1">
    <source>
        <dbReference type="SAM" id="Phobius"/>
    </source>
</evidence>
<dbReference type="AlphaFoldDB" id="A0A060WVQ3"/>
<accession>A0A060WVQ3</accession>
<dbReference type="EMBL" id="FR904750">
    <property type="protein sequence ID" value="CDQ71102.1"/>
    <property type="molecule type" value="Genomic_DNA"/>
</dbReference>
<dbReference type="STRING" id="8022.A0A060WVQ3"/>